<organism evidence="2 3">
    <name type="scientific">Caerostris extrusa</name>
    <name type="common">Bark spider</name>
    <name type="synonym">Caerostris bankana</name>
    <dbReference type="NCBI Taxonomy" id="172846"/>
    <lineage>
        <taxon>Eukaryota</taxon>
        <taxon>Metazoa</taxon>
        <taxon>Ecdysozoa</taxon>
        <taxon>Arthropoda</taxon>
        <taxon>Chelicerata</taxon>
        <taxon>Arachnida</taxon>
        <taxon>Araneae</taxon>
        <taxon>Araneomorphae</taxon>
        <taxon>Entelegynae</taxon>
        <taxon>Araneoidea</taxon>
        <taxon>Araneidae</taxon>
        <taxon>Caerostris</taxon>
    </lineage>
</organism>
<dbReference type="EMBL" id="BPLR01005085">
    <property type="protein sequence ID" value="GIX99725.1"/>
    <property type="molecule type" value="Genomic_DNA"/>
</dbReference>
<gene>
    <name evidence="2" type="ORF">CEXT_698791</name>
</gene>
<proteinExistence type="predicted"/>
<comment type="caution">
    <text evidence="2">The sequence shown here is derived from an EMBL/GenBank/DDBJ whole genome shotgun (WGS) entry which is preliminary data.</text>
</comment>
<evidence type="ECO:0000313" key="2">
    <source>
        <dbReference type="EMBL" id="GIX99725.1"/>
    </source>
</evidence>
<reference evidence="2 3" key="1">
    <citation type="submission" date="2021-06" db="EMBL/GenBank/DDBJ databases">
        <title>Caerostris extrusa draft genome.</title>
        <authorList>
            <person name="Kono N."/>
            <person name="Arakawa K."/>
        </authorList>
    </citation>
    <scope>NUCLEOTIDE SEQUENCE [LARGE SCALE GENOMIC DNA]</scope>
</reference>
<dbReference type="Proteomes" id="UP001054945">
    <property type="component" value="Unassembled WGS sequence"/>
</dbReference>
<accession>A0AAV4PUW8</accession>
<feature type="region of interest" description="Disordered" evidence="1">
    <location>
        <begin position="56"/>
        <end position="86"/>
    </location>
</feature>
<dbReference type="AlphaFoldDB" id="A0AAV4PUW8"/>
<name>A0AAV4PUW8_CAEEX</name>
<evidence type="ECO:0000313" key="3">
    <source>
        <dbReference type="Proteomes" id="UP001054945"/>
    </source>
</evidence>
<protein>
    <submittedName>
        <fullName evidence="2">Uncharacterized protein</fullName>
    </submittedName>
</protein>
<evidence type="ECO:0000256" key="1">
    <source>
        <dbReference type="SAM" id="MobiDB-lite"/>
    </source>
</evidence>
<sequence>MGESHSKIIHGMKLKLGKAHEPENRRCRLTMLKTDCSVEMCHVKILARTTLKKTAVGGEGEGGINQTKCSRHENDMKVSPESAAIR</sequence>
<keyword evidence="3" id="KW-1185">Reference proteome</keyword>